<evidence type="ECO:0000313" key="8">
    <source>
        <dbReference type="Proteomes" id="UP000321820"/>
    </source>
</evidence>
<dbReference type="NCBIfam" id="TIGR00553">
    <property type="entry name" value="pabB"/>
    <property type="match status" value="1"/>
</dbReference>
<proteinExistence type="inferred from homology"/>
<dbReference type="Proteomes" id="UP000321820">
    <property type="component" value="Chromosome"/>
</dbReference>
<dbReference type="SUPFAM" id="SSF56322">
    <property type="entry name" value="ADC synthase"/>
    <property type="match status" value="1"/>
</dbReference>
<dbReference type="Pfam" id="PF00425">
    <property type="entry name" value="Chorismate_bind"/>
    <property type="match status" value="1"/>
</dbReference>
<keyword evidence="8" id="KW-1185">Reference proteome</keyword>
<dbReference type="PANTHER" id="PTHR11236">
    <property type="entry name" value="AMINOBENZOATE/ANTHRANILATE SYNTHASE"/>
    <property type="match status" value="1"/>
</dbReference>
<dbReference type="InterPro" id="IPR005802">
    <property type="entry name" value="ADC_synth_comp_1"/>
</dbReference>
<dbReference type="GO" id="GO:0009396">
    <property type="term" value="P:folic acid-containing compound biosynthetic process"/>
    <property type="evidence" value="ECO:0007669"/>
    <property type="project" value="InterPro"/>
</dbReference>
<dbReference type="InterPro" id="IPR018300">
    <property type="entry name" value="Aminotrans_IV_CS"/>
</dbReference>
<feature type="domain" description="Chorismate-utilising enzyme C-terminal" evidence="6">
    <location>
        <begin position="125"/>
        <end position="377"/>
    </location>
</feature>
<comment type="cofactor">
    <cofactor evidence="1 5">
        <name>pyridoxal 5'-phosphate</name>
        <dbReference type="ChEBI" id="CHEBI:597326"/>
    </cofactor>
</comment>
<organism evidence="7 8">
    <name type="scientific">Terriglobus albidus</name>
    <dbReference type="NCBI Taxonomy" id="1592106"/>
    <lineage>
        <taxon>Bacteria</taxon>
        <taxon>Pseudomonadati</taxon>
        <taxon>Acidobacteriota</taxon>
        <taxon>Terriglobia</taxon>
        <taxon>Terriglobales</taxon>
        <taxon>Acidobacteriaceae</taxon>
        <taxon>Terriglobus</taxon>
    </lineage>
</organism>
<protein>
    <submittedName>
        <fullName evidence="7">Aminodeoxychorismate synthase component I</fullName>
        <ecNumber evidence="7">2.6.1.85</ecNumber>
    </submittedName>
</protein>
<keyword evidence="7" id="KW-0032">Aminotransferase</keyword>
<reference evidence="7 8" key="1">
    <citation type="submission" date="2019-08" db="EMBL/GenBank/DDBJ databases">
        <title>Complete genome sequence of Terriglobus albidus strain ORNL.</title>
        <authorList>
            <person name="Podar M."/>
        </authorList>
    </citation>
    <scope>NUCLEOTIDE SEQUENCE [LARGE SCALE GENOMIC DNA]</scope>
    <source>
        <strain evidence="7 8">ORNL</strain>
    </source>
</reference>
<dbReference type="Gene3D" id="3.60.120.10">
    <property type="entry name" value="Anthranilate synthase"/>
    <property type="match status" value="1"/>
</dbReference>
<dbReference type="EMBL" id="CP042806">
    <property type="protein sequence ID" value="QEE29313.1"/>
    <property type="molecule type" value="Genomic_DNA"/>
</dbReference>
<dbReference type="SUPFAM" id="SSF56752">
    <property type="entry name" value="D-aminoacid aminotransferase-like PLP-dependent enzymes"/>
    <property type="match status" value="1"/>
</dbReference>
<keyword evidence="7" id="KW-0808">Transferase</keyword>
<dbReference type="InterPro" id="IPR043131">
    <property type="entry name" value="BCAT-like_N"/>
</dbReference>
<dbReference type="KEGG" id="talb:FTW19_15715"/>
<dbReference type="PRINTS" id="PR00095">
    <property type="entry name" value="ANTSNTHASEI"/>
</dbReference>
<evidence type="ECO:0000313" key="7">
    <source>
        <dbReference type="EMBL" id="QEE29313.1"/>
    </source>
</evidence>
<dbReference type="InterPro" id="IPR001544">
    <property type="entry name" value="Aminotrans_IV"/>
</dbReference>
<dbReference type="Gene3D" id="3.20.10.10">
    <property type="entry name" value="D-amino Acid Aminotransferase, subunit A, domain 2"/>
    <property type="match status" value="1"/>
</dbReference>
<accession>A0A5B9EAW8</accession>
<keyword evidence="3 5" id="KW-0663">Pyridoxal phosphate</keyword>
<evidence type="ECO:0000256" key="4">
    <source>
        <dbReference type="RuleBase" id="RU004106"/>
    </source>
</evidence>
<evidence type="ECO:0000256" key="1">
    <source>
        <dbReference type="ARBA" id="ARBA00001933"/>
    </source>
</evidence>
<dbReference type="AlphaFoldDB" id="A0A5B9EAW8"/>
<dbReference type="GO" id="GO:0000162">
    <property type="term" value="P:L-tryptophan biosynthetic process"/>
    <property type="evidence" value="ECO:0007669"/>
    <property type="project" value="TreeGrafter"/>
</dbReference>
<comment type="similarity">
    <text evidence="2 4">Belongs to the class-IV pyridoxal-phosphate-dependent aminotransferase family.</text>
</comment>
<evidence type="ECO:0000256" key="3">
    <source>
        <dbReference type="ARBA" id="ARBA00022898"/>
    </source>
</evidence>
<dbReference type="EC" id="2.6.1.85" evidence="7"/>
<dbReference type="PROSITE" id="PS00770">
    <property type="entry name" value="AA_TRANSFER_CLASS_4"/>
    <property type="match status" value="1"/>
</dbReference>
<dbReference type="Gene3D" id="3.30.470.10">
    <property type="match status" value="1"/>
</dbReference>
<dbReference type="GO" id="GO:0046820">
    <property type="term" value="F:4-amino-4-deoxychorismate synthase activity"/>
    <property type="evidence" value="ECO:0007669"/>
    <property type="project" value="UniProtKB-EC"/>
</dbReference>
<dbReference type="OrthoDB" id="9803598at2"/>
<dbReference type="InterPro" id="IPR005801">
    <property type="entry name" value="ADC_synthase"/>
</dbReference>
<dbReference type="PANTHER" id="PTHR11236:SF50">
    <property type="entry name" value="AMINODEOXYCHORISMATE SYNTHASE COMPONENT 1"/>
    <property type="match status" value="1"/>
</dbReference>
<gene>
    <name evidence="7" type="primary">pabB</name>
    <name evidence="7" type="ORF">FTW19_15715</name>
</gene>
<dbReference type="InterPro" id="IPR043132">
    <property type="entry name" value="BCAT-like_C"/>
</dbReference>
<dbReference type="InterPro" id="IPR019999">
    <property type="entry name" value="Anth_synth_I-like"/>
</dbReference>
<name>A0A5B9EAW8_9BACT</name>
<evidence type="ECO:0000259" key="6">
    <source>
        <dbReference type="Pfam" id="PF00425"/>
    </source>
</evidence>
<dbReference type="Pfam" id="PF01063">
    <property type="entry name" value="Aminotran_4"/>
    <property type="match status" value="1"/>
</dbReference>
<evidence type="ECO:0000256" key="5">
    <source>
        <dbReference type="RuleBase" id="RU004516"/>
    </source>
</evidence>
<dbReference type="InterPro" id="IPR036038">
    <property type="entry name" value="Aminotransferase-like"/>
</dbReference>
<sequence>MRLQLYSEVNVFPRIQVGTVALINALPGAPSYLFHNPLETLTASTVKELEDLLQRIDSATAEGLYAAGFIAYEAGYALEPSLRRLLHTEQPLAWFGIYNDRESFSYQPEPSQIAIEDPDITMSASTFADKVSRIKQHIEHGDTYQLNLTTKLQWNYTAPPEAFLHHILAVQPVEFGALLNPGSRQVLSASPELFFRREGSRITTRPMKGTVQRGRNLEEDREKMAWLANDEKNRAENLMIVDLLRNDLGRICATGSVHVDKLFEVERYSTLHQMTSTIHGELRPGVSYAEIFRALFPSGSIVGAPKIKTMELIHTLEEGPRGAYTGCIGFISPDGEACFSVAIRTITLEGDHAEMGIGAGITYDSDATAEYEETRLKGAFLQQDAQPFQLIETMLWDGNHLHLLEEHLARLLQSAAYFDFACDTDVLRHALQQKVQVLSGTHRVRLLCDRGGVFTIESAPIQLEDLPLRVILSKIRTRSGDLFLQHKTTRRKLYDEQLRLARERGFDEVLFLNEDGNISEGAITNFFVERDGKLFTPPLTDGVLPGVLRAHLHPEERSLKLEDLSPMDRLYLGNSVRGMLPIGYLER</sequence>
<dbReference type="InterPro" id="IPR015890">
    <property type="entry name" value="Chorismate_C"/>
</dbReference>
<evidence type="ECO:0000256" key="2">
    <source>
        <dbReference type="ARBA" id="ARBA00009320"/>
    </source>
</evidence>